<dbReference type="eggNOG" id="COG3581">
    <property type="taxonomic scope" value="Bacteria"/>
</dbReference>
<dbReference type="InterPro" id="IPR051805">
    <property type="entry name" value="Dehydratase_Activator_Redct"/>
</dbReference>
<dbReference type="Proteomes" id="UP000005309">
    <property type="component" value="Unassembled WGS sequence"/>
</dbReference>
<proteinExistence type="predicted"/>
<comment type="caution">
    <text evidence="3">The sequence shown here is derived from an EMBL/GenBank/DDBJ whole genome shotgun (WGS) entry which is preliminary data.</text>
</comment>
<evidence type="ECO:0000313" key="4">
    <source>
        <dbReference type="Proteomes" id="UP000005309"/>
    </source>
</evidence>
<dbReference type="Pfam" id="PF01869">
    <property type="entry name" value="BcrAD_BadFG"/>
    <property type="match status" value="2"/>
</dbReference>
<keyword evidence="4" id="KW-1185">Reference proteome</keyword>
<dbReference type="EMBL" id="ACLA01000013">
    <property type="protein sequence ID" value="EEQ48733.1"/>
    <property type="molecule type" value="Genomic_DNA"/>
</dbReference>
<feature type="domain" description="DUF2229" evidence="2">
    <location>
        <begin position="692"/>
        <end position="913"/>
    </location>
</feature>
<dbReference type="eggNOG" id="COG1924">
    <property type="taxonomic scope" value="Bacteria"/>
</dbReference>
<dbReference type="STRING" id="638302.HMPREF0908_1015"/>
<gene>
    <name evidence="3" type="ORF">HMPREF0908_1015</name>
</gene>
<accession>C4V3C1</accession>
<feature type="domain" description="ATPase BadF/BadG/BcrA/BcrD type" evidence="1">
    <location>
        <begin position="31"/>
        <end position="279"/>
    </location>
</feature>
<dbReference type="Pfam" id="PF09989">
    <property type="entry name" value="DUF2229"/>
    <property type="match status" value="1"/>
</dbReference>
<dbReference type="HOGENOM" id="CLU_002393_1_0_9"/>
<evidence type="ECO:0000259" key="2">
    <source>
        <dbReference type="Pfam" id="PF09989"/>
    </source>
</evidence>
<dbReference type="InterPro" id="IPR002731">
    <property type="entry name" value="ATPase_BadF"/>
</dbReference>
<protein>
    <submittedName>
        <fullName evidence="3">Putative CoA-substrate-specific enzyme activase</fullName>
    </submittedName>
</protein>
<evidence type="ECO:0000259" key="1">
    <source>
        <dbReference type="Pfam" id="PF01869"/>
    </source>
</evidence>
<feature type="domain" description="ATPase BadF/BadG/BcrA/BcrD type" evidence="1">
    <location>
        <begin position="346"/>
        <end position="600"/>
    </location>
</feature>
<dbReference type="CDD" id="cd24034">
    <property type="entry name" value="ASKHA_NBD_O66634-like_rpt1"/>
    <property type="match status" value="1"/>
</dbReference>
<sequence length="1443" mass="159470">MSLVFLWESLNGSVLPMDMMGGVIVEFPFRVGVDVGSTTIKLVVMGEQHEILYKNYARHFSEIGKALQENLSQLRDVVGEAKFTFALTGSAGMGIAQRIGLPFVQEVVACASAVRRLIPATSTAVELGGEDAKITYFGDAPEQRMNGVCAGGTGSFIDHMASLLSTDPIGLNALAEKGKRIYAIASRCGVFAKTDVQALMNDGAEKADIALSIFQAVVNQTIGNLAQGRPIEGKVAFLGGPLHFLPELKRRFIETLKLDEDHVVNVDYGNYFVAVGAALSDDAKATDMREMEACIARAEAAAAAETRTADFVLFKDAADYAAFKERHDRDRVRRGDLSAYRGPVWIGIDAGSTTTKLVAVGKDKELLHTYYGSNQGSPLRSVIEALRDFYAVMPAGCHIAGAVTTGYGEAIVKAALHADGGEVETFAHLRAAQEFCPEVSFVLDIGGQDMKCFFVQNGSVGNITLNEACSAGCGSFIQNFAEGLHMTPAEFAAKAIDAKAPVDLGTRCTVFMNSKVKQAQKEGAEVADISAGIALSVVKNALFKVMQLKDVHALGDHIVVQGGTFYNDAVLRSIENLLGKHVIRPDIAGLMGAYGAAILAMEAGTEHSSLLGAEELGAFSAKTSTYRCGKCGNKCLITMQQFPNGERYFTGNRCERGIGGEKAADETPNIYKFKYRRLFKHYQSPDEPRRGRIGIPRTLNMYEDYPFWFTFFDRLGYGVVLSGKSSPQLFYKGMATVPSDSLCYPAKLAHGHIADLIEKGVDTIFYPCEPHNMEDKTDSSANNYNCPIVASYAENIRINMDVLREKHIRFLQPFLPINDRKRMIERLVEEFGKAEGIGRAEITAAVDAGYAEIEQYRQDVRDYGQKILDRIEKTGEHAILLAGRPYHIDPEINHGIPEMIQSYKLPILSEDAVYHMPVSKRRLQVVNQWSYHARLYHAAQFVAEHPNVTLIQLSSFGCGLDALTTTEVREILESHERIYTMIKLDEVSNLGAARIRLRSLIAALARREMPVYHDAPVIERPRFTEDCRKTHTILAPQMAPIHFDLFRTTMRKHGYNVVIPPMPDKAAIDLGLRYVHNDMCYPAIVVIGQLLAALKAGLCDPDHTSIALFQTCGACRATNYLGVLRKALRDAGFPNVAVFAVRGLPEETDSFAFNREMMVDAIKAAIYGDLLMNVRNRMMPYEMVKGSTQAAYEKWMARAKEELLHGSVFKFRRMVKDIVRDFDHIPIDETLWKPKVGIVGEILVKYHPVANNDIEKVLMGEGAEVVMPDFVDFFLYSAYDPIAQHKLLAGSYKDRLYGRMFIKVIEFFRAPMRKALKESRHFRPPQSIDHTAELAARHVSLGNMAGEGWFLTGEMVKLIEEGVPNVVCLQPFGCLPNHITGKGVMHDLRKAYHGANITAIDCDAGSSEVNQLNRLKLMLAVAKERRPQTAQMMSAKSEMAGQH</sequence>
<dbReference type="CDD" id="cd24035">
    <property type="entry name" value="ASKHA_NBD_O66634-like_rpt2"/>
    <property type="match status" value="1"/>
</dbReference>
<evidence type="ECO:0000313" key="3">
    <source>
        <dbReference type="EMBL" id="EEQ48733.1"/>
    </source>
</evidence>
<dbReference type="InterPro" id="IPR043129">
    <property type="entry name" value="ATPase_NBD"/>
</dbReference>
<name>C4V3C1_9FIRM</name>
<dbReference type="eggNOG" id="COG3580">
    <property type="taxonomic scope" value="Bacteria"/>
</dbReference>
<organism evidence="3 4">
    <name type="scientific">Selenomonas flueggei ATCC 43531</name>
    <dbReference type="NCBI Taxonomy" id="638302"/>
    <lineage>
        <taxon>Bacteria</taxon>
        <taxon>Bacillati</taxon>
        <taxon>Bacillota</taxon>
        <taxon>Negativicutes</taxon>
        <taxon>Selenomonadales</taxon>
        <taxon>Selenomonadaceae</taxon>
        <taxon>Selenomonas</taxon>
    </lineage>
</organism>
<dbReference type="Gene3D" id="3.30.420.40">
    <property type="match status" value="4"/>
</dbReference>
<dbReference type="SUPFAM" id="SSF53067">
    <property type="entry name" value="Actin-like ATPase domain"/>
    <property type="match status" value="2"/>
</dbReference>
<dbReference type="InterPro" id="IPR018709">
    <property type="entry name" value="CoA_activase_DUF2229"/>
</dbReference>
<reference evidence="3 4" key="1">
    <citation type="submission" date="2009-04" db="EMBL/GenBank/DDBJ databases">
        <authorList>
            <person name="Qin X."/>
            <person name="Bachman B."/>
            <person name="Battles P."/>
            <person name="Bell A."/>
            <person name="Bess C."/>
            <person name="Bickham C."/>
            <person name="Chaboub L."/>
            <person name="Chen D."/>
            <person name="Coyle M."/>
            <person name="Deiros D.R."/>
            <person name="Dinh H."/>
            <person name="Forbes L."/>
            <person name="Fowler G."/>
            <person name="Francisco L."/>
            <person name="Fu Q."/>
            <person name="Gubbala S."/>
            <person name="Hale W."/>
            <person name="Han Y."/>
            <person name="Hemphill L."/>
            <person name="Highlander S.K."/>
            <person name="Hirani K."/>
            <person name="Hogues M."/>
            <person name="Jackson L."/>
            <person name="Jakkamsetti A."/>
            <person name="Javaid M."/>
            <person name="Jiang H."/>
            <person name="Korchina V."/>
            <person name="Kovar C."/>
            <person name="Lara F."/>
            <person name="Lee S."/>
            <person name="Mata R."/>
            <person name="Mathew T."/>
            <person name="Moen C."/>
            <person name="Morales K."/>
            <person name="Munidasa M."/>
            <person name="Nazareth L."/>
            <person name="Ngo R."/>
            <person name="Nguyen L."/>
            <person name="Okwuonu G."/>
            <person name="Ongeri F."/>
            <person name="Patil S."/>
            <person name="Petrosino J."/>
            <person name="Pham C."/>
            <person name="Pham P."/>
            <person name="Pu L.-L."/>
            <person name="Puazo M."/>
            <person name="Raj R."/>
            <person name="Reid J."/>
            <person name="Rouhana J."/>
            <person name="Saada N."/>
            <person name="Shang Y."/>
            <person name="Simmons D."/>
            <person name="Thornton R."/>
            <person name="Warren J."/>
            <person name="Weissenberger G."/>
            <person name="Zhang J."/>
            <person name="Zhang L."/>
            <person name="Zhou C."/>
            <person name="Zhu D."/>
            <person name="Muzny D."/>
            <person name="Worley K."/>
            <person name="Gibbs R."/>
        </authorList>
    </citation>
    <scope>NUCLEOTIDE SEQUENCE [LARGE SCALE GENOMIC DNA]</scope>
    <source>
        <strain evidence="3 4">ATCC 43531</strain>
    </source>
</reference>
<dbReference type="PANTHER" id="PTHR32329">
    <property type="entry name" value="BIFUNCTIONAL PROTEIN [INCLUDES 2-HYDROXYACYL-COA DEHYDRATASE (N-TER) AND ITS ACTIVATOR DOMAIN (C_TERM)-RELATED"/>
    <property type="match status" value="1"/>
</dbReference>
<dbReference type="PANTHER" id="PTHR32329:SF4">
    <property type="entry name" value="ACTIVATOR OF 2-HYDROXYACYL-COA DEHYDRATASE"/>
    <property type="match status" value="1"/>
</dbReference>